<keyword evidence="13" id="KW-1185">Reference proteome</keyword>
<evidence type="ECO:0000259" key="11">
    <source>
        <dbReference type="PROSITE" id="PS50928"/>
    </source>
</evidence>
<gene>
    <name evidence="12" type="ORF">A5892_01535</name>
</gene>
<feature type="domain" description="ABC transmembrane type-1" evidence="11">
    <location>
        <begin position="22"/>
        <end position="219"/>
    </location>
</feature>
<dbReference type="GO" id="GO:0043190">
    <property type="term" value="C:ATP-binding cassette (ABC) transporter complex"/>
    <property type="evidence" value="ECO:0007669"/>
    <property type="project" value="InterPro"/>
</dbReference>
<dbReference type="Gene3D" id="1.10.3720.10">
    <property type="entry name" value="MetI-like"/>
    <property type="match status" value="1"/>
</dbReference>
<evidence type="ECO:0000256" key="3">
    <source>
        <dbReference type="ARBA" id="ARBA00010072"/>
    </source>
</evidence>
<dbReference type="PANTHER" id="PTHR30614:SF20">
    <property type="entry name" value="GLUTAMINE TRANSPORT SYSTEM PERMEASE PROTEIN GLNP"/>
    <property type="match status" value="1"/>
</dbReference>
<dbReference type="RefSeq" id="WP_064121292.1">
    <property type="nucleotide sequence ID" value="NZ_CP015243.1"/>
</dbReference>
<evidence type="ECO:0000256" key="5">
    <source>
        <dbReference type="ARBA" id="ARBA00022475"/>
    </source>
</evidence>
<comment type="subcellular location">
    <subcellularLocation>
        <location evidence="2">Cell inner membrane</location>
        <topology evidence="2">Multi-pass membrane protein</topology>
    </subcellularLocation>
    <subcellularLocation>
        <location evidence="10">Cell membrane</location>
        <topology evidence="10">Multi-pass membrane protein</topology>
    </subcellularLocation>
</comment>
<evidence type="ECO:0000313" key="13">
    <source>
        <dbReference type="Proteomes" id="UP000077875"/>
    </source>
</evidence>
<dbReference type="Proteomes" id="UP000077875">
    <property type="component" value="Chromosome"/>
</dbReference>
<evidence type="ECO:0000256" key="1">
    <source>
        <dbReference type="ARBA" id="ARBA00003159"/>
    </source>
</evidence>
<comment type="similarity">
    <text evidence="3">Belongs to the binding-protein-dependent transport system permease family. HisMQ subfamily.</text>
</comment>
<sequence length="238" mass="26394">MFGLDFTWLLDPTYQGWLVEGVWITLQLAAVSSLAALVIGLFGALGLTLRLWWLDALIELFVEVFRNTPPLLQMLFFYFTLTQLGFTVEDPVTGLQQPLFNAFFSASVSLSLFGGALCVEAFRSGLDAVPKATLEAARSLGYGRWALFRRVQAPIATRICLPGLTNVLTNLFKTTSQASVITVPELMYAAGQVYNDTFRTLEMMLLVLVIYVALVSLLSWALLRLERLFAYPGYGQGV</sequence>
<dbReference type="NCBIfam" id="TIGR01726">
    <property type="entry name" value="HEQRo_perm_3TM"/>
    <property type="match status" value="1"/>
</dbReference>
<evidence type="ECO:0000256" key="9">
    <source>
        <dbReference type="ARBA" id="ARBA00023136"/>
    </source>
</evidence>
<evidence type="ECO:0000256" key="4">
    <source>
        <dbReference type="ARBA" id="ARBA00022448"/>
    </source>
</evidence>
<dbReference type="InterPro" id="IPR035906">
    <property type="entry name" value="MetI-like_sf"/>
</dbReference>
<dbReference type="Pfam" id="PF00528">
    <property type="entry name" value="BPD_transp_1"/>
    <property type="match status" value="1"/>
</dbReference>
<comment type="function">
    <text evidence="1">Part of the binding-protein-dependent transport system for glutamine; probably responsible for the translocation of the substrate across the membrane.</text>
</comment>
<dbReference type="STRING" id="376489.A5892_01535"/>
<dbReference type="GO" id="GO:0006865">
    <property type="term" value="P:amino acid transport"/>
    <property type="evidence" value="ECO:0007669"/>
    <property type="project" value="UniProtKB-KW"/>
</dbReference>
<dbReference type="PANTHER" id="PTHR30614">
    <property type="entry name" value="MEMBRANE COMPONENT OF AMINO ACID ABC TRANSPORTER"/>
    <property type="match status" value="1"/>
</dbReference>
<dbReference type="InterPro" id="IPR010065">
    <property type="entry name" value="AA_ABC_transptr_permease_3TM"/>
</dbReference>
<evidence type="ECO:0000256" key="7">
    <source>
        <dbReference type="ARBA" id="ARBA00022970"/>
    </source>
</evidence>
<feature type="transmembrane region" description="Helical" evidence="10">
    <location>
        <begin position="22"/>
        <end position="49"/>
    </location>
</feature>
<evidence type="ECO:0000256" key="10">
    <source>
        <dbReference type="RuleBase" id="RU363032"/>
    </source>
</evidence>
<dbReference type="KEGG" id="haa:A5892_01535"/>
<protein>
    <submittedName>
        <fullName evidence="12">Amino acid ABC transporter permease</fullName>
    </submittedName>
</protein>
<reference evidence="12 13" key="1">
    <citation type="submission" date="2016-04" db="EMBL/GenBank/DDBJ databases">
        <title>Complete Genome Sequence of Halotalea alkalilenta IHB B 13600.</title>
        <authorList>
            <person name="Swarnkar M.K."/>
            <person name="Sharma A."/>
            <person name="Kaushal K."/>
            <person name="Soni R."/>
            <person name="Rana S."/>
            <person name="Singh A.K."/>
            <person name="Gulati A."/>
        </authorList>
    </citation>
    <scope>NUCLEOTIDE SEQUENCE [LARGE SCALE GENOMIC DNA]</scope>
    <source>
        <strain evidence="12 13">IHB B 13600</strain>
    </source>
</reference>
<keyword evidence="8 10" id="KW-1133">Transmembrane helix</keyword>
<dbReference type="CDD" id="cd06261">
    <property type="entry name" value="TM_PBP2"/>
    <property type="match status" value="1"/>
</dbReference>
<keyword evidence="6 10" id="KW-0812">Transmembrane</keyword>
<dbReference type="EMBL" id="CP015243">
    <property type="protein sequence ID" value="ANF56305.1"/>
    <property type="molecule type" value="Genomic_DNA"/>
</dbReference>
<dbReference type="SUPFAM" id="SSF161098">
    <property type="entry name" value="MetI-like"/>
    <property type="match status" value="1"/>
</dbReference>
<evidence type="ECO:0000256" key="2">
    <source>
        <dbReference type="ARBA" id="ARBA00004429"/>
    </source>
</evidence>
<keyword evidence="4 10" id="KW-0813">Transport</keyword>
<keyword evidence="5" id="KW-1003">Cell membrane</keyword>
<evidence type="ECO:0000256" key="6">
    <source>
        <dbReference type="ARBA" id="ARBA00022692"/>
    </source>
</evidence>
<dbReference type="AlphaFoldDB" id="A0A172YBC1"/>
<evidence type="ECO:0000256" key="8">
    <source>
        <dbReference type="ARBA" id="ARBA00022989"/>
    </source>
</evidence>
<proteinExistence type="inferred from homology"/>
<organism evidence="12 13">
    <name type="scientific">Halotalea alkalilenta</name>
    <dbReference type="NCBI Taxonomy" id="376489"/>
    <lineage>
        <taxon>Bacteria</taxon>
        <taxon>Pseudomonadati</taxon>
        <taxon>Pseudomonadota</taxon>
        <taxon>Gammaproteobacteria</taxon>
        <taxon>Oceanospirillales</taxon>
        <taxon>Halomonadaceae</taxon>
        <taxon>Halotalea</taxon>
    </lineage>
</organism>
<keyword evidence="7" id="KW-0029">Amino-acid transport</keyword>
<name>A0A172YBC1_9GAMM</name>
<evidence type="ECO:0000313" key="12">
    <source>
        <dbReference type="EMBL" id="ANF56305.1"/>
    </source>
</evidence>
<feature type="transmembrane region" description="Helical" evidence="10">
    <location>
        <begin position="203"/>
        <end position="223"/>
    </location>
</feature>
<accession>A0A172YBC1</accession>
<dbReference type="InterPro" id="IPR000515">
    <property type="entry name" value="MetI-like"/>
</dbReference>
<dbReference type="GO" id="GO:0022857">
    <property type="term" value="F:transmembrane transporter activity"/>
    <property type="evidence" value="ECO:0007669"/>
    <property type="project" value="InterPro"/>
</dbReference>
<keyword evidence="9 10" id="KW-0472">Membrane</keyword>
<dbReference type="InterPro" id="IPR043429">
    <property type="entry name" value="ArtM/GltK/GlnP/TcyL/YhdX-like"/>
</dbReference>
<dbReference type="PROSITE" id="PS50928">
    <property type="entry name" value="ABC_TM1"/>
    <property type="match status" value="1"/>
</dbReference>